<dbReference type="InterPro" id="IPR009835">
    <property type="entry name" value="SrtB"/>
</dbReference>
<comment type="caution">
    <text evidence="1">The sequence shown here is derived from an EMBL/GenBank/DDBJ whole genome shotgun (WGS) entry which is preliminary data.</text>
</comment>
<name>A0A645DT70_9ZZZZ</name>
<dbReference type="InterPro" id="IPR023365">
    <property type="entry name" value="Sortase_dom-sf"/>
</dbReference>
<evidence type="ECO:0008006" key="2">
    <source>
        <dbReference type="Google" id="ProtNLM"/>
    </source>
</evidence>
<organism evidence="1">
    <name type="scientific">bioreactor metagenome</name>
    <dbReference type="NCBI Taxonomy" id="1076179"/>
    <lineage>
        <taxon>unclassified sequences</taxon>
        <taxon>metagenomes</taxon>
        <taxon>ecological metagenomes</taxon>
    </lineage>
</organism>
<dbReference type="CDD" id="cd05826">
    <property type="entry name" value="Sortase_B"/>
    <property type="match status" value="1"/>
</dbReference>
<sequence length="112" mass="12930">MHNNTAFGSLKEFRSEDFFSEHDKITVCTENDIFTYKIFAAYTFDDRHLLLSFDYNSEQGRKEYIDSIFNMRNMSSIINDSVDVGTDDKIITLSTCSGNDRFLVQGVLIESE</sequence>
<dbReference type="EMBL" id="VSSQ01039287">
    <property type="protein sequence ID" value="MPM92338.1"/>
    <property type="molecule type" value="Genomic_DNA"/>
</dbReference>
<protein>
    <recommendedName>
        <fullName evidence="2">Sortase B</fullName>
    </recommendedName>
</protein>
<reference evidence="1" key="1">
    <citation type="submission" date="2019-08" db="EMBL/GenBank/DDBJ databases">
        <authorList>
            <person name="Kucharzyk K."/>
            <person name="Murdoch R.W."/>
            <person name="Higgins S."/>
            <person name="Loffler F."/>
        </authorList>
    </citation>
    <scope>NUCLEOTIDE SEQUENCE</scope>
</reference>
<dbReference type="GO" id="GO:0016787">
    <property type="term" value="F:hydrolase activity"/>
    <property type="evidence" value="ECO:0007669"/>
    <property type="project" value="UniProtKB-KW"/>
</dbReference>
<dbReference type="Gene3D" id="2.40.260.10">
    <property type="entry name" value="Sortase"/>
    <property type="match status" value="1"/>
</dbReference>
<proteinExistence type="predicted"/>
<evidence type="ECO:0000313" key="1">
    <source>
        <dbReference type="EMBL" id="MPM92338.1"/>
    </source>
</evidence>
<dbReference type="AlphaFoldDB" id="A0A645DT70"/>
<gene>
    <name evidence="1" type="ORF">SDC9_139473</name>
</gene>
<dbReference type="SUPFAM" id="SSF63817">
    <property type="entry name" value="Sortase"/>
    <property type="match status" value="1"/>
</dbReference>
<accession>A0A645DT70</accession>